<evidence type="ECO:0000313" key="3">
    <source>
        <dbReference type="Proteomes" id="UP000231383"/>
    </source>
</evidence>
<organism evidence="2 3">
    <name type="scientific">Candidatus Roizmanbacteria bacterium CG_4_9_14_0_2_um_filter_39_13</name>
    <dbReference type="NCBI Taxonomy" id="1974839"/>
    <lineage>
        <taxon>Bacteria</taxon>
        <taxon>Candidatus Roizmaniibacteriota</taxon>
    </lineage>
</organism>
<feature type="transmembrane region" description="Helical" evidence="1">
    <location>
        <begin position="12"/>
        <end position="34"/>
    </location>
</feature>
<sequence length="70" mass="7904">MIMNALKHIAEVVADYFVKIIWIVILLALLINIYETSRPLGHNEVRLCNDWSVPPRCFVVTVTASPLPAD</sequence>
<keyword evidence="1" id="KW-0472">Membrane</keyword>
<proteinExistence type="predicted"/>
<evidence type="ECO:0000256" key="1">
    <source>
        <dbReference type="SAM" id="Phobius"/>
    </source>
</evidence>
<keyword evidence="1" id="KW-1133">Transmembrane helix</keyword>
<reference evidence="3" key="1">
    <citation type="submission" date="2017-09" db="EMBL/GenBank/DDBJ databases">
        <title>Depth-based differentiation of microbial function through sediment-hosted aquifers and enrichment of novel symbionts in the deep terrestrial subsurface.</title>
        <authorList>
            <person name="Probst A.J."/>
            <person name="Ladd B."/>
            <person name="Jarett J.K."/>
            <person name="Geller-Mcgrath D.E."/>
            <person name="Sieber C.M.K."/>
            <person name="Emerson J.B."/>
            <person name="Anantharaman K."/>
            <person name="Thomas B.C."/>
            <person name="Malmstrom R."/>
            <person name="Stieglmeier M."/>
            <person name="Klingl A."/>
            <person name="Woyke T."/>
            <person name="Ryan C.M."/>
            <person name="Banfield J.F."/>
        </authorList>
    </citation>
    <scope>NUCLEOTIDE SEQUENCE [LARGE SCALE GENOMIC DNA]</scope>
</reference>
<dbReference type="Proteomes" id="UP000231383">
    <property type="component" value="Unassembled WGS sequence"/>
</dbReference>
<keyword evidence="1" id="KW-0812">Transmembrane</keyword>
<accession>A0A2M8F0R9</accession>
<dbReference type="AlphaFoldDB" id="A0A2M8F0R9"/>
<comment type="caution">
    <text evidence="2">The sequence shown here is derived from an EMBL/GenBank/DDBJ whole genome shotgun (WGS) entry which is preliminary data.</text>
</comment>
<dbReference type="EMBL" id="PFSC01000060">
    <property type="protein sequence ID" value="PJC32892.1"/>
    <property type="molecule type" value="Genomic_DNA"/>
</dbReference>
<name>A0A2M8F0R9_9BACT</name>
<protein>
    <submittedName>
        <fullName evidence="2">Uncharacterized protein</fullName>
    </submittedName>
</protein>
<gene>
    <name evidence="2" type="ORF">CO051_02310</name>
</gene>
<evidence type="ECO:0000313" key="2">
    <source>
        <dbReference type="EMBL" id="PJC32892.1"/>
    </source>
</evidence>